<evidence type="ECO:0000313" key="2">
    <source>
        <dbReference type="Proteomes" id="UP000673691"/>
    </source>
</evidence>
<evidence type="ECO:0000313" key="1">
    <source>
        <dbReference type="EMBL" id="KAG5455947.1"/>
    </source>
</evidence>
<gene>
    <name evidence="1" type="ORF">BJ554DRAFT_4449</name>
</gene>
<keyword evidence="2" id="KW-1185">Reference proteome</keyword>
<name>A0A8H8DFG9_9FUNG</name>
<sequence>FGFGLASAAAAAAAAAALRDCGTFSVGVFSHVAISGAGKSKSVSSSR</sequence>
<dbReference type="AlphaFoldDB" id="A0A8H8DFG9"/>
<comment type="caution">
    <text evidence="1">The sequence shown here is derived from an EMBL/GenBank/DDBJ whole genome shotgun (WGS) entry which is preliminary data.</text>
</comment>
<accession>A0A8H8DFG9</accession>
<reference evidence="1 2" key="1">
    <citation type="journal article" name="Sci. Rep.">
        <title>Genome-scale phylogenetic analyses confirm Olpidium as the closest living zoosporic fungus to the non-flagellated, terrestrial fungi.</title>
        <authorList>
            <person name="Chang Y."/>
            <person name="Rochon D."/>
            <person name="Sekimoto S."/>
            <person name="Wang Y."/>
            <person name="Chovatia M."/>
            <person name="Sandor L."/>
            <person name="Salamov A."/>
            <person name="Grigoriev I.V."/>
            <person name="Stajich J.E."/>
            <person name="Spatafora J.W."/>
        </authorList>
    </citation>
    <scope>NUCLEOTIDE SEQUENCE [LARGE SCALE GENOMIC DNA]</scope>
    <source>
        <strain evidence="1">S191</strain>
    </source>
</reference>
<feature type="non-terminal residue" evidence="1">
    <location>
        <position position="1"/>
    </location>
</feature>
<dbReference type="EMBL" id="JAEFCI010012517">
    <property type="protein sequence ID" value="KAG5455947.1"/>
    <property type="molecule type" value="Genomic_DNA"/>
</dbReference>
<proteinExistence type="predicted"/>
<dbReference type="Proteomes" id="UP000673691">
    <property type="component" value="Unassembled WGS sequence"/>
</dbReference>
<protein>
    <submittedName>
        <fullName evidence="1">Uncharacterized protein</fullName>
    </submittedName>
</protein>
<organism evidence="1 2">
    <name type="scientific">Olpidium bornovanus</name>
    <dbReference type="NCBI Taxonomy" id="278681"/>
    <lineage>
        <taxon>Eukaryota</taxon>
        <taxon>Fungi</taxon>
        <taxon>Fungi incertae sedis</taxon>
        <taxon>Olpidiomycota</taxon>
        <taxon>Olpidiomycotina</taxon>
        <taxon>Olpidiomycetes</taxon>
        <taxon>Olpidiales</taxon>
        <taxon>Olpidiaceae</taxon>
        <taxon>Olpidium</taxon>
    </lineage>
</organism>